<comment type="subunit">
    <text evidence="7">The complex comprises the extracytoplasmic solute receptor protein and the two transmembrane proteins.</text>
</comment>
<feature type="transmembrane region" description="Helical" evidence="7">
    <location>
        <begin position="397"/>
        <end position="419"/>
    </location>
</feature>
<dbReference type="EMBL" id="JALIDZ010000007">
    <property type="protein sequence ID" value="MCT8973533.1"/>
    <property type="molecule type" value="Genomic_DNA"/>
</dbReference>
<keyword evidence="2" id="KW-1003">Cell membrane</keyword>
<feature type="transmembrane region" description="Helical" evidence="7">
    <location>
        <begin position="275"/>
        <end position="301"/>
    </location>
</feature>
<feature type="transmembrane region" description="Helical" evidence="7">
    <location>
        <begin position="313"/>
        <end position="330"/>
    </location>
</feature>
<evidence type="ECO:0000256" key="5">
    <source>
        <dbReference type="ARBA" id="ARBA00022989"/>
    </source>
</evidence>
<dbReference type="PIRSF" id="PIRSF006066">
    <property type="entry name" value="HI0050"/>
    <property type="match status" value="1"/>
</dbReference>
<evidence type="ECO:0000259" key="8">
    <source>
        <dbReference type="Pfam" id="PF06808"/>
    </source>
</evidence>
<feature type="transmembrane region" description="Helical" evidence="7">
    <location>
        <begin position="6"/>
        <end position="36"/>
    </location>
</feature>
<feature type="transmembrane region" description="Helical" evidence="7">
    <location>
        <begin position="57"/>
        <end position="75"/>
    </location>
</feature>
<evidence type="ECO:0000256" key="3">
    <source>
        <dbReference type="ARBA" id="ARBA00022519"/>
    </source>
</evidence>
<evidence type="ECO:0000256" key="6">
    <source>
        <dbReference type="ARBA" id="ARBA00023136"/>
    </source>
</evidence>
<feature type="transmembrane region" description="Helical" evidence="7">
    <location>
        <begin position="221"/>
        <end position="239"/>
    </location>
</feature>
<keyword evidence="3 7" id="KW-0997">Cell inner membrane</keyword>
<evidence type="ECO:0000256" key="4">
    <source>
        <dbReference type="ARBA" id="ARBA00022692"/>
    </source>
</evidence>
<keyword evidence="5 7" id="KW-1133">Transmembrane helix</keyword>
<organism evidence="9 10">
    <name type="scientific">Microbaculum marinisediminis</name>
    <dbReference type="NCBI Taxonomy" id="2931392"/>
    <lineage>
        <taxon>Bacteria</taxon>
        <taxon>Pseudomonadati</taxon>
        <taxon>Pseudomonadota</taxon>
        <taxon>Alphaproteobacteria</taxon>
        <taxon>Hyphomicrobiales</taxon>
        <taxon>Tepidamorphaceae</taxon>
        <taxon>Microbaculum</taxon>
    </lineage>
</organism>
<dbReference type="RefSeq" id="WP_261617096.1">
    <property type="nucleotide sequence ID" value="NZ_JALIDZ010000007.1"/>
</dbReference>
<dbReference type="InterPro" id="IPR010656">
    <property type="entry name" value="DctM"/>
</dbReference>
<evidence type="ECO:0000313" key="10">
    <source>
        <dbReference type="Proteomes" id="UP001320898"/>
    </source>
</evidence>
<evidence type="ECO:0000256" key="2">
    <source>
        <dbReference type="ARBA" id="ARBA00022475"/>
    </source>
</evidence>
<comment type="caution">
    <text evidence="7">Lacks conserved residue(s) required for the propagation of feature annotation.</text>
</comment>
<feature type="domain" description="TRAP C4-dicarboxylate transport system permease DctM subunit" evidence="8">
    <location>
        <begin position="8"/>
        <end position="420"/>
    </location>
</feature>
<dbReference type="GO" id="GO:0022857">
    <property type="term" value="F:transmembrane transporter activity"/>
    <property type="evidence" value="ECO:0007669"/>
    <property type="project" value="UniProtKB-UniRule"/>
</dbReference>
<dbReference type="AlphaFoldDB" id="A0AAW5R0N1"/>
<keyword evidence="6 7" id="KW-0472">Membrane</keyword>
<accession>A0AAW5R0N1</accession>
<feature type="transmembrane region" description="Helical" evidence="7">
    <location>
        <begin position="360"/>
        <end position="385"/>
    </location>
</feature>
<dbReference type="NCBIfam" id="TIGR00786">
    <property type="entry name" value="dctM"/>
    <property type="match status" value="1"/>
</dbReference>
<comment type="function">
    <text evidence="7">Part of the tripartite ATP-independent periplasmic (TRAP) transport system.</text>
</comment>
<keyword evidence="7" id="KW-0813">Transport</keyword>
<gene>
    <name evidence="9" type="ORF">MUB46_16845</name>
</gene>
<sequence>MIESLIGFGALFVVVFLGVPLGFALLLVGLIGFAALRGIGPALAMSGQQIVDFSTNYGFSVLPLFILMGTFIHRAQLSEDLYDAAHVFLGRRRGGLAMATIAACGAFAAVSGSSLATAATMSKVAVPPMRRYGYDDRLATGSVAAGGTLGILIPPSVPLVIYGILTETDIGKLFIAGVLPGLLLILAYFAAIWLTVLFRPAMGPRAESADMAERLQALKRVWAVLALFVLVLGGIYLGVFTPTEAAGIGATGALLFAIARRRLNWSEFIGAMVEAAVMTGMIFLVVFGAMVFANFINLAGLTRAIVAHLQGESMSATTVVIMICVVYLVLGCVFDSMAMLLLTVPVFAAVLQPLGVDLIWFGIVTIVAIEIGLITPPIGMNVFIVRTVVTDVKAKQIFVGVAPFVVASLVALATLIYWPSITLTLPGLM</sequence>
<feature type="transmembrane region" description="Helical" evidence="7">
    <location>
        <begin position="138"/>
        <end position="161"/>
    </location>
</feature>
<dbReference type="PANTHER" id="PTHR33362:SF5">
    <property type="entry name" value="C4-DICARBOXYLATE TRAP TRANSPORTER LARGE PERMEASE PROTEIN DCTM"/>
    <property type="match status" value="1"/>
</dbReference>
<feature type="transmembrane region" description="Helical" evidence="7">
    <location>
        <begin position="173"/>
        <end position="198"/>
    </location>
</feature>
<name>A0AAW5R0N1_9HYPH</name>
<comment type="similarity">
    <text evidence="7">Belongs to the TRAP transporter large permease family.</text>
</comment>
<comment type="caution">
    <text evidence="9">The sequence shown here is derived from an EMBL/GenBank/DDBJ whole genome shotgun (WGS) entry which is preliminary data.</text>
</comment>
<keyword evidence="4 7" id="KW-0812">Transmembrane</keyword>
<proteinExistence type="inferred from homology"/>
<evidence type="ECO:0000256" key="7">
    <source>
        <dbReference type="RuleBase" id="RU369079"/>
    </source>
</evidence>
<keyword evidence="10" id="KW-1185">Reference proteome</keyword>
<dbReference type="Pfam" id="PF06808">
    <property type="entry name" value="DctM"/>
    <property type="match status" value="1"/>
</dbReference>
<reference evidence="9 10" key="1">
    <citation type="submission" date="2022-04" db="EMBL/GenBank/DDBJ databases">
        <authorList>
            <person name="Ye Y.-Q."/>
            <person name="Du Z.-J."/>
        </authorList>
    </citation>
    <scope>NUCLEOTIDE SEQUENCE [LARGE SCALE GENOMIC DNA]</scope>
    <source>
        <strain evidence="9 10">A6E488</strain>
    </source>
</reference>
<dbReference type="Proteomes" id="UP001320898">
    <property type="component" value="Unassembled WGS sequence"/>
</dbReference>
<evidence type="ECO:0000256" key="1">
    <source>
        <dbReference type="ARBA" id="ARBA00004429"/>
    </source>
</evidence>
<dbReference type="PANTHER" id="PTHR33362">
    <property type="entry name" value="SIALIC ACID TRAP TRANSPORTER PERMEASE PROTEIN SIAT-RELATED"/>
    <property type="match status" value="1"/>
</dbReference>
<protein>
    <recommendedName>
        <fullName evidence="7">TRAP transporter large permease protein</fullName>
    </recommendedName>
</protein>
<feature type="transmembrane region" description="Helical" evidence="7">
    <location>
        <begin position="95"/>
        <end position="117"/>
    </location>
</feature>
<dbReference type="GO" id="GO:0005886">
    <property type="term" value="C:plasma membrane"/>
    <property type="evidence" value="ECO:0007669"/>
    <property type="project" value="UniProtKB-SubCell"/>
</dbReference>
<evidence type="ECO:0000313" key="9">
    <source>
        <dbReference type="EMBL" id="MCT8973533.1"/>
    </source>
</evidence>
<dbReference type="InterPro" id="IPR004681">
    <property type="entry name" value="TRAP_DctM"/>
</dbReference>
<comment type="subcellular location">
    <subcellularLocation>
        <location evidence="1 7">Cell inner membrane</location>
        <topology evidence="1 7">Multi-pass membrane protein</topology>
    </subcellularLocation>
</comment>